<proteinExistence type="predicted"/>
<dbReference type="RefSeq" id="WP_004907766.1">
    <property type="nucleotide sequence ID" value="NZ_ASYZ01000133.1"/>
</dbReference>
<organism evidence="1 2">
    <name type="scientific">Acinetobacter junii CIP 107470 = MTCC 11364</name>
    <dbReference type="NCBI Taxonomy" id="1217666"/>
    <lineage>
        <taxon>Bacteria</taxon>
        <taxon>Pseudomonadati</taxon>
        <taxon>Pseudomonadota</taxon>
        <taxon>Gammaproteobacteria</taxon>
        <taxon>Moraxellales</taxon>
        <taxon>Moraxellaceae</taxon>
        <taxon>Acinetobacter</taxon>
    </lineage>
</organism>
<evidence type="ECO:0000313" key="2">
    <source>
        <dbReference type="Proteomes" id="UP000018420"/>
    </source>
</evidence>
<reference evidence="1 2" key="1">
    <citation type="submission" date="2013-05" db="EMBL/GenBank/DDBJ databases">
        <title>Genome assembly of Acinetobacter junii MTCC 11364.</title>
        <authorList>
            <person name="Khatri I."/>
            <person name="Singh N.K."/>
            <person name="Subramanian S."/>
            <person name="Mayilraj S."/>
        </authorList>
    </citation>
    <scope>NUCLEOTIDE SEQUENCE [LARGE SCALE GENOMIC DNA]</scope>
    <source>
        <strain evidence="1 2">MTCC 11364</strain>
    </source>
</reference>
<gene>
    <name evidence="1" type="ORF">L292_0551</name>
</gene>
<protein>
    <submittedName>
        <fullName evidence="1">Uncharacterized protein</fullName>
    </submittedName>
</protein>
<dbReference type="AlphaFoldDB" id="S7Y4Y8"/>
<dbReference type="Proteomes" id="UP000018420">
    <property type="component" value="Unassembled WGS sequence"/>
</dbReference>
<evidence type="ECO:0000313" key="1">
    <source>
        <dbReference type="EMBL" id="EPR83073.1"/>
    </source>
</evidence>
<name>S7Y4Y8_ACIJU</name>
<sequence>MNKKSDQVIVITFLNQPEPIRNDAKRHQYGWAIKNSLNHSINETLSYDAKDFYEFEVIPELFYSFIEWITSHVDTKAFYSLSINWESDFALSSTHVNQLTTAFNDHLRVASQSIYTSEHSELFKIYLEFSAALNFSNTGIVIFKLGDPLQHD</sequence>
<comment type="caution">
    <text evidence="1">The sequence shown here is derived from an EMBL/GenBank/DDBJ whole genome shotgun (WGS) entry which is preliminary data.</text>
</comment>
<accession>S7Y4Y8</accession>
<dbReference type="EMBL" id="ASYZ01000133">
    <property type="protein sequence ID" value="EPR83073.1"/>
    <property type="molecule type" value="Genomic_DNA"/>
</dbReference>
<dbReference type="PATRIC" id="fig|1330047.3.peg.2398"/>